<evidence type="ECO:0000313" key="6">
    <source>
        <dbReference type="EMBL" id="SNT37916.1"/>
    </source>
</evidence>
<reference evidence="6 7" key="1">
    <citation type="submission" date="2017-06" db="EMBL/GenBank/DDBJ databases">
        <authorList>
            <person name="Kim H.J."/>
            <person name="Triplett B.A."/>
        </authorList>
    </citation>
    <scope>NUCLEOTIDE SEQUENCE [LARGE SCALE GENOMIC DNA]</scope>
    <source>
        <strain evidence="6 7">DSM 29339</strain>
    </source>
</reference>
<comment type="subcellular location">
    <subcellularLocation>
        <location evidence="1">Membrane</location>
        <topology evidence="1">Multi-pass membrane protein</topology>
    </subcellularLocation>
</comment>
<accession>A0A239M5D6</accession>
<keyword evidence="2 5" id="KW-0812">Transmembrane</keyword>
<dbReference type="PIRSF" id="PIRSF033913">
    <property type="entry name" value="S-S_format_DsbB"/>
    <property type="match status" value="1"/>
</dbReference>
<feature type="transmembrane region" description="Helical" evidence="5">
    <location>
        <begin position="61"/>
        <end position="81"/>
    </location>
</feature>
<name>A0A239M5D6_9RHOB</name>
<dbReference type="InterPro" id="IPR024199">
    <property type="entry name" value="Uncharacterised_DsbB"/>
</dbReference>
<protein>
    <submittedName>
        <fullName evidence="6">Disulfide bond formation protein DsbB</fullName>
    </submittedName>
</protein>
<dbReference type="AlphaFoldDB" id="A0A239M5D6"/>
<keyword evidence="4 5" id="KW-0472">Membrane</keyword>
<dbReference type="InterPro" id="IPR023380">
    <property type="entry name" value="DsbB-like_sf"/>
</dbReference>
<dbReference type="Proteomes" id="UP000198426">
    <property type="component" value="Unassembled WGS sequence"/>
</dbReference>
<dbReference type="SUPFAM" id="SSF158442">
    <property type="entry name" value="DsbB-like"/>
    <property type="match status" value="1"/>
</dbReference>
<dbReference type="EMBL" id="FZOY01000013">
    <property type="protein sequence ID" value="SNT37916.1"/>
    <property type="molecule type" value="Genomic_DNA"/>
</dbReference>
<keyword evidence="3 5" id="KW-1133">Transmembrane helix</keyword>
<dbReference type="InterPro" id="IPR003752">
    <property type="entry name" value="DiS_bond_form_DsbB/BdbC"/>
</dbReference>
<feature type="transmembrane region" description="Helical" evidence="5">
    <location>
        <begin position="122"/>
        <end position="149"/>
    </location>
</feature>
<evidence type="ECO:0000256" key="2">
    <source>
        <dbReference type="ARBA" id="ARBA00022692"/>
    </source>
</evidence>
<gene>
    <name evidence="6" type="ORF">SAMN05421757_11353</name>
</gene>
<evidence type="ECO:0000313" key="7">
    <source>
        <dbReference type="Proteomes" id="UP000198426"/>
    </source>
</evidence>
<evidence type="ECO:0000256" key="3">
    <source>
        <dbReference type="ARBA" id="ARBA00022989"/>
    </source>
</evidence>
<dbReference type="Gene3D" id="1.20.1550.10">
    <property type="entry name" value="DsbB-like"/>
    <property type="match status" value="1"/>
</dbReference>
<evidence type="ECO:0000256" key="5">
    <source>
        <dbReference type="SAM" id="Phobius"/>
    </source>
</evidence>
<proteinExistence type="predicted"/>
<dbReference type="OrthoDB" id="9808637at2"/>
<dbReference type="GO" id="GO:0016020">
    <property type="term" value="C:membrane"/>
    <property type="evidence" value="ECO:0007669"/>
    <property type="project" value="UniProtKB-SubCell"/>
</dbReference>
<evidence type="ECO:0000256" key="1">
    <source>
        <dbReference type="ARBA" id="ARBA00004141"/>
    </source>
</evidence>
<keyword evidence="7" id="KW-1185">Reference proteome</keyword>
<dbReference type="GO" id="GO:0006457">
    <property type="term" value="P:protein folding"/>
    <property type="evidence" value="ECO:0007669"/>
    <property type="project" value="InterPro"/>
</dbReference>
<evidence type="ECO:0000256" key="4">
    <source>
        <dbReference type="ARBA" id="ARBA00023136"/>
    </source>
</evidence>
<dbReference type="Pfam" id="PF02600">
    <property type="entry name" value="DsbB"/>
    <property type="match status" value="1"/>
</dbReference>
<sequence>MTRNTLLLLALLGSLGSLAGAFFFQHVMAILPCHLCILQRWPHVVMAALAALALVLPHRLLAYLGALVATVSLGLAVYHSGVERKLWAGPSDCTGGQDLSDLAGSDLLSTDFTVGIVRCDEISYSILGLSFANMNVLLSLGLIVVWLLAARRS</sequence>
<dbReference type="RefSeq" id="WP_089235391.1">
    <property type="nucleotide sequence ID" value="NZ_FZOY01000013.1"/>
</dbReference>
<dbReference type="GO" id="GO:0015035">
    <property type="term" value="F:protein-disulfide reductase activity"/>
    <property type="evidence" value="ECO:0007669"/>
    <property type="project" value="InterPro"/>
</dbReference>
<feature type="transmembrane region" description="Helical" evidence="5">
    <location>
        <begin position="39"/>
        <end position="56"/>
    </location>
</feature>
<organism evidence="6 7">
    <name type="scientific">Tropicimonas sediminicola</name>
    <dbReference type="NCBI Taxonomy" id="1031541"/>
    <lineage>
        <taxon>Bacteria</taxon>
        <taxon>Pseudomonadati</taxon>
        <taxon>Pseudomonadota</taxon>
        <taxon>Alphaproteobacteria</taxon>
        <taxon>Rhodobacterales</taxon>
        <taxon>Roseobacteraceae</taxon>
        <taxon>Tropicimonas</taxon>
    </lineage>
</organism>